<keyword evidence="8 13" id="KW-0238">DNA-binding</keyword>
<dbReference type="InterPro" id="IPR013801">
    <property type="entry name" value="STAT_TF_DNA-bd"/>
</dbReference>
<dbReference type="InterPro" id="IPR000980">
    <property type="entry name" value="SH2"/>
</dbReference>
<dbReference type="InterPro" id="IPR036535">
    <property type="entry name" value="STAT_N_sf"/>
</dbReference>
<dbReference type="SUPFAM" id="SSF48092">
    <property type="entry name" value="Transcription factor STAT-4 N-domain"/>
    <property type="match status" value="1"/>
</dbReference>
<dbReference type="Pfam" id="PF02865">
    <property type="entry name" value="STAT_int"/>
    <property type="match status" value="1"/>
</dbReference>
<dbReference type="AlphaFoldDB" id="A0A553RK38"/>
<comment type="subcellular location">
    <subcellularLocation>
        <location evidence="2 13">Cytoplasm</location>
    </subcellularLocation>
    <subcellularLocation>
        <location evidence="1 13">Nucleus</location>
    </subcellularLocation>
</comment>
<dbReference type="SUPFAM" id="SSF47655">
    <property type="entry name" value="STAT"/>
    <property type="match status" value="1"/>
</dbReference>
<keyword evidence="10 13" id="KW-0804">Transcription</keyword>
<dbReference type="Gene3D" id="1.20.1050.20">
    <property type="entry name" value="STAT transcription factor, all-alpha domain"/>
    <property type="match status" value="1"/>
</dbReference>
<dbReference type="InterPro" id="IPR048988">
    <property type="entry name" value="STAT_linker"/>
</dbReference>
<evidence type="ECO:0000256" key="6">
    <source>
        <dbReference type="ARBA" id="ARBA00022999"/>
    </source>
</evidence>
<keyword evidence="11 13" id="KW-0539">Nucleus</keyword>
<dbReference type="InterPro" id="IPR015988">
    <property type="entry name" value="STAT_TF_CC"/>
</dbReference>
<dbReference type="InterPro" id="IPR008967">
    <property type="entry name" value="p53-like_TF_DNA-bd_sf"/>
</dbReference>
<evidence type="ECO:0000256" key="9">
    <source>
        <dbReference type="ARBA" id="ARBA00023159"/>
    </source>
</evidence>
<dbReference type="GO" id="GO:0005634">
    <property type="term" value="C:nucleus"/>
    <property type="evidence" value="ECO:0007669"/>
    <property type="project" value="UniProtKB-SubCell"/>
</dbReference>
<dbReference type="Proteomes" id="UP000316079">
    <property type="component" value="Unassembled WGS sequence"/>
</dbReference>
<dbReference type="InterPro" id="IPR036860">
    <property type="entry name" value="SH2_dom_sf"/>
</dbReference>
<dbReference type="Gene3D" id="1.10.238.10">
    <property type="entry name" value="EF-hand"/>
    <property type="match status" value="1"/>
</dbReference>
<keyword evidence="9 13" id="KW-0010">Activator</keyword>
<keyword evidence="14" id="KW-0175">Coiled coil</keyword>
<dbReference type="EMBL" id="SRMA01023920">
    <property type="protein sequence ID" value="TRZ02549.1"/>
    <property type="molecule type" value="Genomic_DNA"/>
</dbReference>
<keyword evidence="6 12" id="KW-0727">SH2 domain</keyword>
<evidence type="ECO:0000256" key="2">
    <source>
        <dbReference type="ARBA" id="ARBA00004496"/>
    </source>
</evidence>
<dbReference type="Pfam" id="PF01017">
    <property type="entry name" value="STAT_alpha"/>
    <property type="match status" value="1"/>
</dbReference>
<dbReference type="Pfam" id="PF00017">
    <property type="entry name" value="SH2"/>
    <property type="match status" value="1"/>
</dbReference>
<keyword evidence="7 13" id="KW-0805">Transcription regulation</keyword>
<keyword evidence="4 13" id="KW-0963">Cytoplasm</keyword>
<gene>
    <name evidence="16" type="ORF">DNTS_026593</name>
</gene>
<comment type="caution">
    <text evidence="16">The sequence shown here is derived from an EMBL/GenBank/DDBJ whole genome shotgun (WGS) entry which is preliminary data.</text>
</comment>
<dbReference type="Gene3D" id="3.30.505.10">
    <property type="entry name" value="SH2 domain"/>
    <property type="match status" value="1"/>
</dbReference>
<dbReference type="SMART" id="SM00964">
    <property type="entry name" value="STAT_int"/>
    <property type="match status" value="1"/>
</dbReference>
<dbReference type="PROSITE" id="PS50001">
    <property type="entry name" value="SH2"/>
    <property type="match status" value="1"/>
</dbReference>
<evidence type="ECO:0000256" key="14">
    <source>
        <dbReference type="SAM" id="Coils"/>
    </source>
</evidence>
<dbReference type="InterPro" id="IPR001217">
    <property type="entry name" value="STAT"/>
</dbReference>
<evidence type="ECO:0000256" key="11">
    <source>
        <dbReference type="ARBA" id="ARBA00023242"/>
    </source>
</evidence>
<dbReference type="InterPro" id="IPR013799">
    <property type="entry name" value="STAT_TF_prot_interaction"/>
</dbReference>
<evidence type="ECO:0000256" key="10">
    <source>
        <dbReference type="ARBA" id="ARBA00023163"/>
    </source>
</evidence>
<dbReference type="Pfam" id="PF21354">
    <property type="entry name" value="STAT_linker"/>
    <property type="match status" value="1"/>
</dbReference>
<evidence type="ECO:0000256" key="13">
    <source>
        <dbReference type="RuleBase" id="RU046415"/>
    </source>
</evidence>
<dbReference type="Gene3D" id="1.10.532.10">
    <property type="entry name" value="STAT transcription factor, N-terminal domain"/>
    <property type="match status" value="1"/>
</dbReference>
<dbReference type="FunFam" id="1.10.238.10:FF:000012">
    <property type="entry name" value="Signal transducer and activator of transcription"/>
    <property type="match status" value="1"/>
</dbReference>
<evidence type="ECO:0000256" key="8">
    <source>
        <dbReference type="ARBA" id="ARBA00023125"/>
    </source>
</evidence>
<dbReference type="Pfam" id="PF02864">
    <property type="entry name" value="STAT_bind"/>
    <property type="match status" value="1"/>
</dbReference>
<dbReference type="GO" id="GO:0019221">
    <property type="term" value="P:cytokine-mediated signaling pathway"/>
    <property type="evidence" value="ECO:0007669"/>
    <property type="project" value="UniProtKB-ARBA"/>
</dbReference>
<evidence type="ECO:0000256" key="3">
    <source>
        <dbReference type="ARBA" id="ARBA00005586"/>
    </source>
</evidence>
<evidence type="ECO:0000256" key="12">
    <source>
        <dbReference type="PROSITE-ProRule" id="PRU00191"/>
    </source>
</evidence>
<dbReference type="GO" id="GO:0005737">
    <property type="term" value="C:cytoplasm"/>
    <property type="evidence" value="ECO:0007669"/>
    <property type="project" value="UniProtKB-SubCell"/>
</dbReference>
<evidence type="ECO:0000256" key="4">
    <source>
        <dbReference type="ARBA" id="ARBA00022490"/>
    </source>
</evidence>
<dbReference type="SUPFAM" id="SSF55550">
    <property type="entry name" value="SH2 domain"/>
    <property type="match status" value="1"/>
</dbReference>
<evidence type="ECO:0000256" key="5">
    <source>
        <dbReference type="ARBA" id="ARBA00022553"/>
    </source>
</evidence>
<evidence type="ECO:0000256" key="1">
    <source>
        <dbReference type="ARBA" id="ARBA00004123"/>
    </source>
</evidence>
<feature type="coiled-coil region" evidence="14">
    <location>
        <begin position="141"/>
        <end position="204"/>
    </location>
</feature>
<dbReference type="SUPFAM" id="SSF49417">
    <property type="entry name" value="p53-like transcription factors"/>
    <property type="match status" value="1"/>
</dbReference>
<reference evidence="16 17" key="1">
    <citation type="journal article" date="2019" name="Sci. Data">
        <title>Hybrid genome assembly and annotation of Danionella translucida.</title>
        <authorList>
            <person name="Kadobianskyi M."/>
            <person name="Schulze L."/>
            <person name="Schuelke M."/>
            <person name="Judkewitz B."/>
        </authorList>
    </citation>
    <scope>NUCLEOTIDE SEQUENCE [LARGE SCALE GENOMIC DNA]</scope>
    <source>
        <strain evidence="16 17">Bolton</strain>
    </source>
</reference>
<dbReference type="OrthoDB" id="19300at2759"/>
<dbReference type="Gene3D" id="2.60.40.630">
    <property type="entry name" value="STAT transcription factor, DNA-binding domain"/>
    <property type="match status" value="1"/>
</dbReference>
<dbReference type="GO" id="GO:0003677">
    <property type="term" value="F:DNA binding"/>
    <property type="evidence" value="ECO:0007669"/>
    <property type="project" value="UniProtKB-KW"/>
</dbReference>
<dbReference type="GO" id="GO:0060429">
    <property type="term" value="P:epithelium development"/>
    <property type="evidence" value="ECO:0007669"/>
    <property type="project" value="UniProtKB-ARBA"/>
</dbReference>
<name>A0A553RK38_9TELE</name>
<accession>A0A553RK38</accession>
<dbReference type="GO" id="GO:0009653">
    <property type="term" value="P:anatomical structure morphogenesis"/>
    <property type="evidence" value="ECO:0007669"/>
    <property type="project" value="UniProtKB-ARBA"/>
</dbReference>
<dbReference type="FunFam" id="1.20.1050.20:FF:000001">
    <property type="entry name" value="Signal transducer and activator of transcription"/>
    <property type="match status" value="1"/>
</dbReference>
<keyword evidence="17" id="KW-1185">Reference proteome</keyword>
<dbReference type="STRING" id="623744.A0A553RK38"/>
<dbReference type="FunFam" id="3.30.505.10:FF:000003">
    <property type="entry name" value="Signal transducer and activator of transcription"/>
    <property type="match status" value="1"/>
</dbReference>
<dbReference type="InterPro" id="IPR013800">
    <property type="entry name" value="STAT_TF_alpha"/>
</dbReference>
<feature type="domain" description="SH2" evidence="15">
    <location>
        <begin position="516"/>
        <end position="619"/>
    </location>
</feature>
<organism evidence="16 17">
    <name type="scientific">Danionella cerebrum</name>
    <dbReference type="NCBI Taxonomy" id="2873325"/>
    <lineage>
        <taxon>Eukaryota</taxon>
        <taxon>Metazoa</taxon>
        <taxon>Chordata</taxon>
        <taxon>Craniata</taxon>
        <taxon>Vertebrata</taxon>
        <taxon>Euteleostomi</taxon>
        <taxon>Actinopterygii</taxon>
        <taxon>Neopterygii</taxon>
        <taxon>Teleostei</taxon>
        <taxon>Ostariophysi</taxon>
        <taxon>Cypriniformes</taxon>
        <taxon>Danionidae</taxon>
        <taxon>Danioninae</taxon>
        <taxon>Danionella</taxon>
    </lineage>
</organism>
<proteinExistence type="inferred from homology"/>
<evidence type="ECO:0000256" key="7">
    <source>
        <dbReference type="ARBA" id="ARBA00023015"/>
    </source>
</evidence>
<keyword evidence="5 13" id="KW-0597">Phosphoprotein</keyword>
<comment type="similarity">
    <text evidence="3 13">Belongs to the transcription factor STAT family.</text>
</comment>
<evidence type="ECO:0000259" key="15">
    <source>
        <dbReference type="PROSITE" id="PS50001"/>
    </source>
</evidence>
<sequence>MAQWEQLQQLDAMYSQKVSDLYNNDDFPMEVRHYLASWIESQDWDRASRDPSHAALLFQVLLQNLDNQFSRFAQDRDCFLLQCHFRRYKQNFQKHQEEPLFIAEIIKWFLQKEREILNDAELAQQVQTLQVQSAAMELESHRELEKRIKDFKSKAQMMEYNIQRLEDQQDEFSFKYELQKMDSSAQENEQLQKMLNELDKCKKSFLSEVSTMLDCAASLSSTLIDEELLDWKRRQQKSCIGAPDDTSLQQLEKWFTQIIECMFQIQKFLQKLGELAEKITYARDPIPVKKPSLQSRLETLLTRLIKSAFVVETQPFLYKVNELNHVMKVAVSVDNTVNGFRKFNVLGTLTKTLNMTERMTGGMVADFRHLTLKDQKAGGGGKGINDTSSLPFIVISNVSQQQSAWASVLWFNMLSSDPKNKKFFDNCPAITWTQFGEMLSWQFLSCGNRGLNNDQLDTLAIKLFGIIMNGEQKSYDNCMIPWTKFTRESLPDTNFTLWMWLDGILNLVKLYLSDLWSDGSIIGFVSRGKERDMLKKKQHGTFLLRFSESIKEGGITFSWVQYCNNGKPSVHTVKPFTSADLKQIALPDILSNFQILVAENAPINPLYYLYPNIPKDQAFGKYYSEKKGDENPYLKYLKTKLVFVSPNGCADADKRQMPVKEEPSCTSSEPSTSAIDDEDVEDIFLHGSENSPMLSSSTVDADLLNSILDNDCESSSLEVFSCRSPQISPSPAIGVDILQVALSPDMDVNVALKEFIIDSNLLNSMNLISDSDFHDIDSNMPL</sequence>
<dbReference type="PANTHER" id="PTHR11801">
    <property type="entry name" value="SIGNAL TRANSDUCER AND ACTIVATOR OF TRANSCRIPTION"/>
    <property type="match status" value="1"/>
</dbReference>
<evidence type="ECO:0000313" key="17">
    <source>
        <dbReference type="Proteomes" id="UP000316079"/>
    </source>
</evidence>
<evidence type="ECO:0000313" key="16">
    <source>
        <dbReference type="EMBL" id="TRZ02549.1"/>
    </source>
</evidence>
<protein>
    <recommendedName>
        <fullName evidence="13">Signal transducer and activator of transcription</fullName>
    </recommendedName>
</protein>
<dbReference type="GO" id="GO:0003700">
    <property type="term" value="F:DNA-binding transcription factor activity"/>
    <property type="evidence" value="ECO:0007669"/>
    <property type="project" value="InterPro"/>
</dbReference>
<dbReference type="InterPro" id="IPR012345">
    <property type="entry name" value="STAT_TF_DNA-bd_N"/>
</dbReference>